<dbReference type="GO" id="GO:0022857">
    <property type="term" value="F:transmembrane transporter activity"/>
    <property type="evidence" value="ECO:0007669"/>
    <property type="project" value="InterPro"/>
</dbReference>
<dbReference type="AlphaFoldDB" id="A0AAW2PRJ6"/>
<feature type="transmembrane region" description="Helical" evidence="7">
    <location>
        <begin position="341"/>
        <end position="365"/>
    </location>
</feature>
<keyword evidence="4 7" id="KW-1133">Transmembrane helix</keyword>
<evidence type="ECO:0000313" key="8">
    <source>
        <dbReference type="EMBL" id="KAL0358364.1"/>
    </source>
</evidence>
<feature type="transmembrane region" description="Helical" evidence="7">
    <location>
        <begin position="203"/>
        <end position="223"/>
    </location>
</feature>
<feature type="transmembrane region" description="Helical" evidence="7">
    <location>
        <begin position="84"/>
        <end position="105"/>
    </location>
</feature>
<gene>
    <name evidence="8" type="ORF">Sangu_0685800</name>
</gene>
<evidence type="ECO:0000256" key="7">
    <source>
        <dbReference type="SAM" id="Phobius"/>
    </source>
</evidence>
<accession>A0AAW2PRJ6</accession>
<dbReference type="Pfam" id="PF00854">
    <property type="entry name" value="PTR2"/>
    <property type="match status" value="1"/>
</dbReference>
<evidence type="ECO:0000256" key="5">
    <source>
        <dbReference type="ARBA" id="ARBA00023136"/>
    </source>
</evidence>
<reference evidence="8" key="1">
    <citation type="submission" date="2020-06" db="EMBL/GenBank/DDBJ databases">
        <authorList>
            <person name="Li T."/>
            <person name="Hu X."/>
            <person name="Zhang T."/>
            <person name="Song X."/>
            <person name="Zhang H."/>
            <person name="Dai N."/>
            <person name="Sheng W."/>
            <person name="Hou X."/>
            <person name="Wei L."/>
        </authorList>
    </citation>
    <scope>NUCLEOTIDE SEQUENCE</scope>
    <source>
        <strain evidence="8">G01</strain>
        <tissue evidence="8">Leaf</tissue>
    </source>
</reference>
<feature type="transmembrane region" description="Helical" evidence="7">
    <location>
        <begin position="539"/>
        <end position="557"/>
    </location>
</feature>
<dbReference type="GO" id="GO:0016020">
    <property type="term" value="C:membrane"/>
    <property type="evidence" value="ECO:0007669"/>
    <property type="project" value="UniProtKB-SubCell"/>
</dbReference>
<keyword evidence="5 7" id="KW-0472">Membrane</keyword>
<feature type="transmembrane region" description="Helical" evidence="7">
    <location>
        <begin position="230"/>
        <end position="246"/>
    </location>
</feature>
<evidence type="ECO:0000256" key="6">
    <source>
        <dbReference type="ARBA" id="ARBA00044504"/>
    </source>
</evidence>
<reference evidence="8" key="2">
    <citation type="journal article" date="2024" name="Plant">
        <title>Genomic evolution and insights into agronomic trait innovations of Sesamum species.</title>
        <authorList>
            <person name="Miao H."/>
            <person name="Wang L."/>
            <person name="Qu L."/>
            <person name="Liu H."/>
            <person name="Sun Y."/>
            <person name="Le M."/>
            <person name="Wang Q."/>
            <person name="Wei S."/>
            <person name="Zheng Y."/>
            <person name="Lin W."/>
            <person name="Duan Y."/>
            <person name="Cao H."/>
            <person name="Xiong S."/>
            <person name="Wang X."/>
            <person name="Wei L."/>
            <person name="Li C."/>
            <person name="Ma Q."/>
            <person name="Ju M."/>
            <person name="Zhao R."/>
            <person name="Li G."/>
            <person name="Mu C."/>
            <person name="Tian Q."/>
            <person name="Mei H."/>
            <person name="Zhang T."/>
            <person name="Gao T."/>
            <person name="Zhang H."/>
        </authorList>
    </citation>
    <scope>NUCLEOTIDE SEQUENCE</scope>
    <source>
        <strain evidence="8">G01</strain>
    </source>
</reference>
<comment type="similarity">
    <text evidence="2">Belongs to the major facilitator superfamily. Proton-dependent oligopeptide transporter (POT/PTR) (TC 2.A.17) family.</text>
</comment>
<feature type="transmembrane region" description="Helical" evidence="7">
    <location>
        <begin position="159"/>
        <end position="183"/>
    </location>
</feature>
<evidence type="ECO:0000256" key="2">
    <source>
        <dbReference type="ARBA" id="ARBA00005982"/>
    </source>
</evidence>
<feature type="transmembrane region" description="Helical" evidence="7">
    <location>
        <begin position="492"/>
        <end position="514"/>
    </location>
</feature>
<dbReference type="EMBL" id="JACGWK010000004">
    <property type="protein sequence ID" value="KAL0358364.1"/>
    <property type="molecule type" value="Genomic_DNA"/>
</dbReference>
<dbReference type="PANTHER" id="PTHR11654">
    <property type="entry name" value="OLIGOPEPTIDE TRANSPORTER-RELATED"/>
    <property type="match status" value="1"/>
</dbReference>
<dbReference type="Gene3D" id="1.20.1250.20">
    <property type="entry name" value="MFS general substrate transporter like domains"/>
    <property type="match status" value="1"/>
</dbReference>
<feature type="transmembrane region" description="Helical" evidence="7">
    <location>
        <begin position="52"/>
        <end position="72"/>
    </location>
</feature>
<evidence type="ECO:0000256" key="3">
    <source>
        <dbReference type="ARBA" id="ARBA00022692"/>
    </source>
</evidence>
<dbReference type="InterPro" id="IPR036259">
    <property type="entry name" value="MFS_trans_sf"/>
</dbReference>
<feature type="transmembrane region" description="Helical" evidence="7">
    <location>
        <begin position="12"/>
        <end position="32"/>
    </location>
</feature>
<feature type="transmembrane region" description="Helical" evidence="7">
    <location>
        <begin position="406"/>
        <end position="430"/>
    </location>
</feature>
<dbReference type="InterPro" id="IPR000109">
    <property type="entry name" value="POT_fam"/>
</dbReference>
<comment type="subcellular location">
    <subcellularLocation>
        <location evidence="1">Membrane</location>
        <topology evidence="1">Multi-pass membrane protein</topology>
    </subcellularLocation>
</comment>
<organism evidence="8">
    <name type="scientific">Sesamum angustifolium</name>
    <dbReference type="NCBI Taxonomy" id="2727405"/>
    <lineage>
        <taxon>Eukaryota</taxon>
        <taxon>Viridiplantae</taxon>
        <taxon>Streptophyta</taxon>
        <taxon>Embryophyta</taxon>
        <taxon>Tracheophyta</taxon>
        <taxon>Spermatophyta</taxon>
        <taxon>Magnoliopsida</taxon>
        <taxon>eudicotyledons</taxon>
        <taxon>Gunneridae</taxon>
        <taxon>Pentapetalae</taxon>
        <taxon>asterids</taxon>
        <taxon>lamiids</taxon>
        <taxon>Lamiales</taxon>
        <taxon>Pedaliaceae</taxon>
        <taxon>Sesamum</taxon>
    </lineage>
</organism>
<evidence type="ECO:0000256" key="4">
    <source>
        <dbReference type="ARBA" id="ARBA00022989"/>
    </source>
</evidence>
<protein>
    <submittedName>
        <fullName evidence="8">Protein NRT1/ PTR FAMILY 5.5</fullName>
    </submittedName>
</protein>
<comment type="caution">
    <text evidence="8">The sequence shown here is derived from an EMBL/GenBank/DDBJ whole genome shotgun (WGS) entry which is preliminary data.</text>
</comment>
<proteinExistence type="inferred from homology"/>
<feature type="transmembrane region" description="Helical" evidence="7">
    <location>
        <begin position="377"/>
        <end position="394"/>
    </location>
</feature>
<keyword evidence="3 7" id="KW-0812">Transmembrane</keyword>
<name>A0AAW2PRJ6_9LAMI</name>
<comment type="similarity">
    <text evidence="6">Belongs to the major facilitator superfamily. Phosphate:H(+) symporter (TC 2.A.1.9) family.</text>
</comment>
<feature type="transmembrane region" description="Helical" evidence="7">
    <location>
        <begin position="111"/>
        <end position="129"/>
    </location>
</feature>
<sequence length="583" mass="65259">MYSRILVDHVNIFVAFVIISTAFVLSAFSFLLPNCSNANDFYALFSFVSLDAAVLWADILAGYALWMLMIYLTDVWKLKLTHAAGIVNVFLGLVGVIPFVLQFIVDSFLGNFWILLASSLSYCAGMGILSMSTPPVLADTLHTCNAYAPECISNAHRMLFFAAVVLIAVGISGHSVCLGSFLVEQSVELGLIEFSGRSLLTMFAGNWPTFVFTMIVASALPYIKPWSLRFGIPAIFMVLATLVFLSRSCSYSRDRPEGSPLTLLLKVLSAAAFKLFVPRPPTLSQYHGVAEYSVLVHEIPPLRCCRCLEKAAIILPNQTLEQQVQNQWKLSTLTQVRNAQYIIFMIPLAMAFALWGLISSLSYTYFVEQAKTMNRKVGSLSVPITILLWFWAQGRRLFPRLLCSLWYVPIAGIATSMILGVVCCITAGSVESRRLNMVRKHDLRHKPDAEVPMSVFWLVPQFVLLGAVDGLLEFCTAAILMNKFVFSWWKFMLNFINLVHGFGCFGSVLLVYIAGGVSDGEGHSGWFQDSLNESRIDKYYWMMAWLIACNVVPYWMLTCWYSHMNQKEQIVPGETQPFCCCCC</sequence>
<evidence type="ECO:0000256" key="1">
    <source>
        <dbReference type="ARBA" id="ARBA00004141"/>
    </source>
</evidence>